<dbReference type="InterPro" id="IPR036388">
    <property type="entry name" value="WH-like_DNA-bd_sf"/>
</dbReference>
<sequence length="187" mass="21445">MDRWGDSVYCVALSQTGSPADADDVYQDVFLRLLRDTTAFASDDHLKAWLLRVTVNRCHDLERLAWNRRTGPLKPEHAAIEAPDAFRSDIWEVVGALPHDRRIVVHLFYVEGYSTDEIARILQCKPATVRTRLHRAREQLRHRLGFDSLDDPDKREELSHGQERQKAESERLPFDDALNACAKPSAT</sequence>
<dbReference type="Gene3D" id="1.10.1740.10">
    <property type="match status" value="1"/>
</dbReference>
<feature type="region of interest" description="Disordered" evidence="6">
    <location>
        <begin position="146"/>
        <end position="187"/>
    </location>
</feature>
<dbReference type="InterPro" id="IPR013249">
    <property type="entry name" value="RNA_pol_sigma70_r4_t2"/>
</dbReference>
<dbReference type="Pfam" id="PF04542">
    <property type="entry name" value="Sigma70_r2"/>
    <property type="match status" value="1"/>
</dbReference>
<comment type="similarity">
    <text evidence="1">Belongs to the sigma-70 factor family. ECF subfamily.</text>
</comment>
<evidence type="ECO:0000256" key="6">
    <source>
        <dbReference type="SAM" id="MobiDB-lite"/>
    </source>
</evidence>
<dbReference type="InterPro" id="IPR007627">
    <property type="entry name" value="RNA_pol_sigma70_r2"/>
</dbReference>
<keyword evidence="5" id="KW-0804">Transcription</keyword>
<accession>A0A842JCV7</accession>
<evidence type="ECO:0000259" key="8">
    <source>
        <dbReference type="Pfam" id="PF08281"/>
    </source>
</evidence>
<comment type="caution">
    <text evidence="9">The sequence shown here is derived from an EMBL/GenBank/DDBJ whole genome shotgun (WGS) entry which is preliminary data.</text>
</comment>
<dbReference type="GO" id="GO:0016987">
    <property type="term" value="F:sigma factor activity"/>
    <property type="evidence" value="ECO:0007669"/>
    <property type="project" value="UniProtKB-KW"/>
</dbReference>
<evidence type="ECO:0000313" key="10">
    <source>
        <dbReference type="Proteomes" id="UP000587396"/>
    </source>
</evidence>
<dbReference type="InterPro" id="IPR013324">
    <property type="entry name" value="RNA_pol_sigma_r3/r4-like"/>
</dbReference>
<dbReference type="GO" id="GO:0003677">
    <property type="term" value="F:DNA binding"/>
    <property type="evidence" value="ECO:0007669"/>
    <property type="project" value="UniProtKB-KW"/>
</dbReference>
<dbReference type="AlphaFoldDB" id="A0A842JCV7"/>
<proteinExistence type="inferred from homology"/>
<dbReference type="Pfam" id="PF08281">
    <property type="entry name" value="Sigma70_r4_2"/>
    <property type="match status" value="1"/>
</dbReference>
<evidence type="ECO:0000256" key="2">
    <source>
        <dbReference type="ARBA" id="ARBA00023015"/>
    </source>
</evidence>
<dbReference type="GO" id="GO:0006352">
    <property type="term" value="P:DNA-templated transcription initiation"/>
    <property type="evidence" value="ECO:0007669"/>
    <property type="project" value="InterPro"/>
</dbReference>
<feature type="domain" description="RNA polymerase sigma factor 70 region 4 type 2" evidence="8">
    <location>
        <begin position="89"/>
        <end position="140"/>
    </location>
</feature>
<reference evidence="9 10" key="1">
    <citation type="submission" date="2020-08" db="EMBL/GenBank/DDBJ databases">
        <authorList>
            <person name="Liu C."/>
            <person name="Sun Q."/>
        </authorList>
    </citation>
    <scope>NUCLEOTIDE SEQUENCE [LARGE SCALE GENOMIC DNA]</scope>
    <source>
        <strain evidence="9 10">N22</strain>
    </source>
</reference>
<dbReference type="Gene3D" id="1.10.10.10">
    <property type="entry name" value="Winged helix-like DNA-binding domain superfamily/Winged helix DNA-binding domain"/>
    <property type="match status" value="1"/>
</dbReference>
<dbReference type="SUPFAM" id="SSF88946">
    <property type="entry name" value="Sigma2 domain of RNA polymerase sigma factors"/>
    <property type="match status" value="1"/>
</dbReference>
<dbReference type="CDD" id="cd06171">
    <property type="entry name" value="Sigma70_r4"/>
    <property type="match status" value="1"/>
</dbReference>
<dbReference type="Proteomes" id="UP000587396">
    <property type="component" value="Unassembled WGS sequence"/>
</dbReference>
<evidence type="ECO:0000256" key="5">
    <source>
        <dbReference type="ARBA" id="ARBA00023163"/>
    </source>
</evidence>
<dbReference type="PANTHER" id="PTHR43133">
    <property type="entry name" value="RNA POLYMERASE ECF-TYPE SIGMA FACTO"/>
    <property type="match status" value="1"/>
</dbReference>
<dbReference type="InterPro" id="IPR013325">
    <property type="entry name" value="RNA_pol_sigma_r2"/>
</dbReference>
<organism evidence="9 10">
    <name type="scientific">Gordonibacter massiliensis</name>
    <name type="common">ex Traore et al. 2017</name>
    <dbReference type="NCBI Taxonomy" id="1841863"/>
    <lineage>
        <taxon>Bacteria</taxon>
        <taxon>Bacillati</taxon>
        <taxon>Actinomycetota</taxon>
        <taxon>Coriobacteriia</taxon>
        <taxon>Eggerthellales</taxon>
        <taxon>Eggerthellaceae</taxon>
        <taxon>Gordonibacter</taxon>
    </lineage>
</organism>
<dbReference type="InterPro" id="IPR014284">
    <property type="entry name" value="RNA_pol_sigma-70_dom"/>
</dbReference>
<dbReference type="PANTHER" id="PTHR43133:SF8">
    <property type="entry name" value="RNA POLYMERASE SIGMA FACTOR HI_1459-RELATED"/>
    <property type="match status" value="1"/>
</dbReference>
<name>A0A842JCV7_9ACTN</name>
<keyword evidence="10" id="KW-1185">Reference proteome</keyword>
<dbReference type="NCBIfam" id="TIGR02937">
    <property type="entry name" value="sigma70-ECF"/>
    <property type="match status" value="1"/>
</dbReference>
<protein>
    <submittedName>
        <fullName evidence="9">Sigma-70 family RNA polymerase sigma factor</fullName>
    </submittedName>
</protein>
<evidence type="ECO:0000256" key="3">
    <source>
        <dbReference type="ARBA" id="ARBA00023082"/>
    </source>
</evidence>
<evidence type="ECO:0000259" key="7">
    <source>
        <dbReference type="Pfam" id="PF04542"/>
    </source>
</evidence>
<evidence type="ECO:0000256" key="4">
    <source>
        <dbReference type="ARBA" id="ARBA00023125"/>
    </source>
</evidence>
<evidence type="ECO:0000256" key="1">
    <source>
        <dbReference type="ARBA" id="ARBA00010641"/>
    </source>
</evidence>
<keyword evidence="2" id="KW-0805">Transcription regulation</keyword>
<keyword evidence="3" id="KW-0731">Sigma factor</keyword>
<evidence type="ECO:0000313" key="9">
    <source>
        <dbReference type="EMBL" id="MBC2888321.1"/>
    </source>
</evidence>
<feature type="domain" description="RNA polymerase sigma-70 region 2" evidence="7">
    <location>
        <begin position="3"/>
        <end position="61"/>
    </location>
</feature>
<gene>
    <name evidence="9" type="ORF">H7313_03010</name>
</gene>
<keyword evidence="4" id="KW-0238">DNA-binding</keyword>
<dbReference type="EMBL" id="JACMSE010000001">
    <property type="protein sequence ID" value="MBC2888321.1"/>
    <property type="molecule type" value="Genomic_DNA"/>
</dbReference>
<feature type="compositionally biased region" description="Basic and acidic residues" evidence="6">
    <location>
        <begin position="146"/>
        <end position="174"/>
    </location>
</feature>
<dbReference type="InterPro" id="IPR039425">
    <property type="entry name" value="RNA_pol_sigma-70-like"/>
</dbReference>
<dbReference type="SUPFAM" id="SSF88659">
    <property type="entry name" value="Sigma3 and sigma4 domains of RNA polymerase sigma factors"/>
    <property type="match status" value="1"/>
</dbReference>